<dbReference type="GO" id="GO:0080019">
    <property type="term" value="F:alcohol-forming very long-chain fatty acyl-CoA reductase activity"/>
    <property type="evidence" value="ECO:0007669"/>
    <property type="project" value="InterPro"/>
</dbReference>
<evidence type="ECO:0000256" key="3">
    <source>
        <dbReference type="ARBA" id="ARBA00023098"/>
    </source>
</evidence>
<dbReference type="InterPro" id="IPR013120">
    <property type="entry name" value="FAR_NAD-bd"/>
</dbReference>
<dbReference type="Pfam" id="PF07993">
    <property type="entry name" value="NAD_binding_4"/>
    <property type="match status" value="1"/>
</dbReference>
<dbReference type="GeneID" id="42004157"/>
<comment type="caution">
    <text evidence="8">The sequence shown here is derived from an EMBL/GenBank/DDBJ whole genome shotgun (WGS) entry which is preliminary data.</text>
</comment>
<sequence length="532" mass="59324">MSQKKSVVGSFFAHKNVLITGATGFVGKALLAKILRSTDVATVYVLVRTKKNTEPKERIDKLLSSHVFLDIDAETRTKVECVAGDIMESDLGLSPQGRALLCKEVHVIINCAAIVAWNRTLDQYIRMHVLGMQFLVELARDCKHLQSLVHVSTAFTNCERRDIVEKIYPTNNNYKEVLHMLDTMSVQELEAKKTELLGDKYNAYCWSKALGEELLEAERGNIPCSVVRPSIVTSSYREQPGWVEGLQGITGGIVGGGTGLLRSIWGDGSIIADIIPVDIVVNTTLAAAYRTHRMSPNKYEVADETAHPTPAQSEVDLEQAATRVSEDQHSLASRASLQPSTSSDTVVDDMTPMIIYHCTSGKIHPITWGEFLCTNMLEARKHGGVKYYPEIRRPNFTIHRSKAINNVHEFFGHKLFGMVLDPILVMTGRKPMLKKTYAKWNEVKGELEKMMTVQGPWFVDNFLALIHEVGDDEAFFMDVSQVDWKEYSIEYARGIQKYIMPPRPVKKTAGKSSGKKSSPVSSPSAHTPQIVD</sequence>
<dbReference type="Proteomes" id="UP000319731">
    <property type="component" value="Unassembled WGS sequence"/>
</dbReference>
<keyword evidence="3 4" id="KW-0443">Lipid metabolism</keyword>
<dbReference type="CDD" id="cd09071">
    <property type="entry name" value="FAR_C"/>
    <property type="match status" value="1"/>
</dbReference>
<feature type="domain" description="Thioester reductase (TE)" evidence="7">
    <location>
        <begin position="19"/>
        <end position="283"/>
    </location>
</feature>
<dbReference type="InterPro" id="IPR036291">
    <property type="entry name" value="NAD(P)-bd_dom_sf"/>
</dbReference>
<evidence type="ECO:0000259" key="7">
    <source>
        <dbReference type="Pfam" id="PF07993"/>
    </source>
</evidence>
<evidence type="ECO:0000256" key="1">
    <source>
        <dbReference type="ARBA" id="ARBA00005928"/>
    </source>
</evidence>
<dbReference type="STRING" id="1806994.A0A507C9W6"/>
<name>A0A507C9W6_9FUNG</name>
<keyword evidence="9" id="KW-1185">Reference proteome</keyword>
<dbReference type="GO" id="GO:0035336">
    <property type="term" value="P:long-chain fatty-acyl-CoA metabolic process"/>
    <property type="evidence" value="ECO:0007669"/>
    <property type="project" value="TreeGrafter"/>
</dbReference>
<keyword evidence="4" id="KW-0560">Oxidoreductase</keyword>
<evidence type="ECO:0000259" key="6">
    <source>
        <dbReference type="Pfam" id="PF03015"/>
    </source>
</evidence>
<comment type="catalytic activity">
    <reaction evidence="4">
        <text>a long-chain fatty acyl-CoA + 2 NADPH + 2 H(+) = a long-chain primary fatty alcohol + 2 NADP(+) + CoA</text>
        <dbReference type="Rhea" id="RHEA:52716"/>
        <dbReference type="ChEBI" id="CHEBI:15378"/>
        <dbReference type="ChEBI" id="CHEBI:57287"/>
        <dbReference type="ChEBI" id="CHEBI:57783"/>
        <dbReference type="ChEBI" id="CHEBI:58349"/>
        <dbReference type="ChEBI" id="CHEBI:77396"/>
        <dbReference type="ChEBI" id="CHEBI:83139"/>
        <dbReference type="EC" id="1.2.1.84"/>
    </reaction>
</comment>
<feature type="region of interest" description="Disordered" evidence="5">
    <location>
        <begin position="502"/>
        <end position="532"/>
    </location>
</feature>
<dbReference type="OrthoDB" id="2122208at2759"/>
<keyword evidence="2 4" id="KW-0444">Lipid biosynthesis</keyword>
<dbReference type="EC" id="1.2.1.84" evidence="4"/>
<dbReference type="CDD" id="cd05236">
    <property type="entry name" value="FAR-N_SDR_e"/>
    <property type="match status" value="1"/>
</dbReference>
<keyword evidence="4" id="KW-0521">NADP</keyword>
<gene>
    <name evidence="8" type="ORF">SmJEL517_g02932</name>
</gene>
<dbReference type="InterPro" id="IPR026055">
    <property type="entry name" value="FAR"/>
</dbReference>
<comment type="function">
    <text evidence="4">Catalyzes the reduction of fatty acyl-CoA to fatty alcohols.</text>
</comment>
<dbReference type="Pfam" id="PF03015">
    <property type="entry name" value="Sterile"/>
    <property type="match status" value="1"/>
</dbReference>
<feature type="domain" description="Fatty acyl-CoA reductase C-terminal" evidence="6">
    <location>
        <begin position="413"/>
        <end position="500"/>
    </location>
</feature>
<reference evidence="8 9" key="1">
    <citation type="journal article" date="2019" name="Sci. Rep.">
        <title>Comparative genomics of chytrid fungi reveal insights into the obligate biotrophic and pathogenic lifestyle of Synchytrium endobioticum.</title>
        <authorList>
            <person name="van de Vossenberg B.T.L.H."/>
            <person name="Warris S."/>
            <person name="Nguyen H.D.T."/>
            <person name="van Gent-Pelzer M.P.E."/>
            <person name="Joly D.L."/>
            <person name="van de Geest H.C."/>
            <person name="Bonants P.J.M."/>
            <person name="Smith D.S."/>
            <person name="Levesque C.A."/>
            <person name="van der Lee T.A.J."/>
        </authorList>
    </citation>
    <scope>NUCLEOTIDE SEQUENCE [LARGE SCALE GENOMIC DNA]</scope>
    <source>
        <strain evidence="8 9">JEL517</strain>
    </source>
</reference>
<evidence type="ECO:0000256" key="4">
    <source>
        <dbReference type="RuleBase" id="RU363097"/>
    </source>
</evidence>
<accession>A0A507C9W6</accession>
<evidence type="ECO:0000313" key="9">
    <source>
        <dbReference type="Proteomes" id="UP000319731"/>
    </source>
</evidence>
<proteinExistence type="inferred from homology"/>
<dbReference type="GO" id="GO:0005777">
    <property type="term" value="C:peroxisome"/>
    <property type="evidence" value="ECO:0007669"/>
    <property type="project" value="TreeGrafter"/>
</dbReference>
<dbReference type="EMBL" id="QEAO01000014">
    <property type="protein sequence ID" value="TPX34295.1"/>
    <property type="molecule type" value="Genomic_DNA"/>
</dbReference>
<dbReference type="InterPro" id="IPR033640">
    <property type="entry name" value="FAR_C"/>
</dbReference>
<evidence type="ECO:0000256" key="5">
    <source>
        <dbReference type="SAM" id="MobiDB-lite"/>
    </source>
</evidence>
<feature type="compositionally biased region" description="Low complexity" evidence="5">
    <location>
        <begin position="510"/>
        <end position="525"/>
    </location>
</feature>
<organism evidence="8 9">
    <name type="scientific">Synchytrium microbalum</name>
    <dbReference type="NCBI Taxonomy" id="1806994"/>
    <lineage>
        <taxon>Eukaryota</taxon>
        <taxon>Fungi</taxon>
        <taxon>Fungi incertae sedis</taxon>
        <taxon>Chytridiomycota</taxon>
        <taxon>Chytridiomycota incertae sedis</taxon>
        <taxon>Chytridiomycetes</taxon>
        <taxon>Synchytriales</taxon>
        <taxon>Synchytriaceae</taxon>
        <taxon>Synchytrium</taxon>
    </lineage>
</organism>
<dbReference type="PANTHER" id="PTHR11011">
    <property type="entry name" value="MALE STERILITY PROTEIN 2-RELATED"/>
    <property type="match status" value="1"/>
</dbReference>
<protein>
    <recommendedName>
        <fullName evidence="4">Fatty acyl-CoA reductase</fullName>
        <ecNumber evidence="4">1.2.1.84</ecNumber>
    </recommendedName>
</protein>
<comment type="similarity">
    <text evidence="1 4">Belongs to the fatty acyl-CoA reductase family.</text>
</comment>
<dbReference type="Gene3D" id="3.40.50.720">
    <property type="entry name" value="NAD(P)-binding Rossmann-like Domain"/>
    <property type="match status" value="1"/>
</dbReference>
<evidence type="ECO:0000313" key="8">
    <source>
        <dbReference type="EMBL" id="TPX34295.1"/>
    </source>
</evidence>
<dbReference type="AlphaFoldDB" id="A0A507C9W6"/>
<dbReference type="GO" id="GO:0102965">
    <property type="term" value="F:alcohol-forming long-chain fatty acyl-CoA reductase activity"/>
    <property type="evidence" value="ECO:0007669"/>
    <property type="project" value="UniProtKB-EC"/>
</dbReference>
<evidence type="ECO:0000256" key="2">
    <source>
        <dbReference type="ARBA" id="ARBA00022516"/>
    </source>
</evidence>
<dbReference type="PANTHER" id="PTHR11011:SF45">
    <property type="entry name" value="FATTY ACYL-COA REDUCTASE CG8306-RELATED"/>
    <property type="match status" value="1"/>
</dbReference>
<dbReference type="RefSeq" id="XP_031025059.1">
    <property type="nucleotide sequence ID" value="XM_031168860.1"/>
</dbReference>
<dbReference type="SUPFAM" id="SSF51735">
    <property type="entry name" value="NAD(P)-binding Rossmann-fold domains"/>
    <property type="match status" value="1"/>
</dbReference>